<protein>
    <submittedName>
        <fullName evidence="2">Uncharacterized protein (DUF427 family)</fullName>
    </submittedName>
</protein>
<dbReference type="Pfam" id="PF04248">
    <property type="entry name" value="NTP_transf_9"/>
    <property type="match status" value="1"/>
</dbReference>
<organism evidence="2 3">
    <name type="scientific">Caulobacter rhizosphaerae</name>
    <dbReference type="NCBI Taxonomy" id="2010972"/>
    <lineage>
        <taxon>Bacteria</taxon>
        <taxon>Pseudomonadati</taxon>
        <taxon>Pseudomonadota</taxon>
        <taxon>Alphaproteobacteria</taxon>
        <taxon>Caulobacterales</taxon>
        <taxon>Caulobacteraceae</taxon>
        <taxon>Caulobacter</taxon>
    </lineage>
</organism>
<dbReference type="PANTHER" id="PTHR34310">
    <property type="entry name" value="DUF427 DOMAIN PROTEIN (AFU_ORTHOLOGUE AFUA_3G02220)"/>
    <property type="match status" value="1"/>
</dbReference>
<dbReference type="InterPro" id="IPR038694">
    <property type="entry name" value="DUF427_sf"/>
</dbReference>
<evidence type="ECO:0000259" key="1">
    <source>
        <dbReference type="Pfam" id="PF04248"/>
    </source>
</evidence>
<sequence>MITSETDQTPRIRGGVRARALFEGHDIADSQDVVVVEEAGHAPAYYFPRHDVFMVFLRQTDKVTRNPDKGDARHFMIYRDQHIVDDLAWSYETPRSAFAAIAGRIAFHPAHVDFQIDGQPAAWTGEDDDPEVAAG</sequence>
<gene>
    <name evidence="2" type="ORF">J2800_001883</name>
</gene>
<dbReference type="EMBL" id="JAVDRL010000005">
    <property type="protein sequence ID" value="MDR6531141.1"/>
    <property type="molecule type" value="Genomic_DNA"/>
</dbReference>
<comment type="caution">
    <text evidence="2">The sequence shown here is derived from an EMBL/GenBank/DDBJ whole genome shotgun (WGS) entry which is preliminary data.</text>
</comment>
<keyword evidence="3" id="KW-1185">Reference proteome</keyword>
<dbReference type="PANTHER" id="PTHR34310:SF9">
    <property type="entry name" value="BLR5716 PROTEIN"/>
    <property type="match status" value="1"/>
</dbReference>
<dbReference type="Gene3D" id="2.170.150.40">
    <property type="entry name" value="Domain of unknown function (DUF427)"/>
    <property type="match status" value="1"/>
</dbReference>
<reference evidence="2 3" key="1">
    <citation type="submission" date="2023-07" db="EMBL/GenBank/DDBJ databases">
        <title>Sorghum-associated microbial communities from plants grown in Nebraska, USA.</title>
        <authorList>
            <person name="Schachtman D."/>
        </authorList>
    </citation>
    <scope>NUCLEOTIDE SEQUENCE [LARGE SCALE GENOMIC DNA]</scope>
    <source>
        <strain evidence="2 3">DS2154</strain>
    </source>
</reference>
<proteinExistence type="predicted"/>
<dbReference type="RefSeq" id="WP_056755486.1">
    <property type="nucleotide sequence ID" value="NZ_BMLD01000006.1"/>
</dbReference>
<feature type="domain" description="DUF427" evidence="1">
    <location>
        <begin position="19"/>
        <end position="109"/>
    </location>
</feature>
<dbReference type="Proteomes" id="UP001262754">
    <property type="component" value="Unassembled WGS sequence"/>
</dbReference>
<accession>A0ABU1MY76</accession>
<dbReference type="InterPro" id="IPR007361">
    <property type="entry name" value="DUF427"/>
</dbReference>
<evidence type="ECO:0000313" key="2">
    <source>
        <dbReference type="EMBL" id="MDR6531141.1"/>
    </source>
</evidence>
<evidence type="ECO:0000313" key="3">
    <source>
        <dbReference type="Proteomes" id="UP001262754"/>
    </source>
</evidence>
<name>A0ABU1MY76_9CAUL</name>